<evidence type="ECO:0000313" key="1">
    <source>
        <dbReference type="EMBL" id="WQJ53328.1"/>
    </source>
</evidence>
<protein>
    <recommendedName>
        <fullName evidence="3">BspA family leucine-rich repeat surface protein</fullName>
    </recommendedName>
</protein>
<dbReference type="Pfam" id="PF03382">
    <property type="entry name" value="DUF285"/>
    <property type="match status" value="1"/>
</dbReference>
<accession>A0ABZ0Z2A9</accession>
<evidence type="ECO:0008006" key="3">
    <source>
        <dbReference type="Google" id="ProtNLM"/>
    </source>
</evidence>
<evidence type="ECO:0000313" key="2">
    <source>
        <dbReference type="Proteomes" id="UP001358193"/>
    </source>
</evidence>
<name>A0ABZ0Z2A9_9CAUD</name>
<reference evidence="1 2" key="1">
    <citation type="submission" date="2023-11" db="EMBL/GenBank/DDBJ databases">
        <authorList>
            <person name="Cook R."/>
            <person name="Crisci M."/>
            <person name="Pye H."/>
            <person name="Adriaenssens E."/>
            <person name="Santini J."/>
        </authorList>
    </citation>
    <scope>NUCLEOTIDE SEQUENCE [LARGE SCALE GENOMIC DNA]</scope>
    <source>
        <strain evidence="1">Lak_Megaphage_Sonny</strain>
    </source>
</reference>
<dbReference type="Proteomes" id="UP001358193">
    <property type="component" value="Segment"/>
</dbReference>
<dbReference type="EMBL" id="OR769223">
    <property type="protein sequence ID" value="WQJ53328.1"/>
    <property type="molecule type" value="Genomic_DNA"/>
</dbReference>
<dbReference type="InterPro" id="IPR005046">
    <property type="entry name" value="DUF285"/>
</dbReference>
<proteinExistence type="predicted"/>
<keyword evidence="2" id="KW-1185">Reference proteome</keyword>
<sequence length="208" mass="24529">MTNLYKQICESLALDDINDVSINYRHKRISTGNDIYNYYAKRLSDNNISMEETEECYNFLIKSDPGTYIVNDYAELKNIIIACVSVTYEPDLNWIDVHKITSMKYLFSPYYNSNMTFIYIPDSDLENFNGDISKWDTSHVVDMSYMFRGCKEFNQPLYLNTHNVKDMSYMFYGCEQFDQKLNFDISSLENCKDIYGKCSISEKNQIKF</sequence>
<organism evidence="1 2">
    <name type="scientific">phage Lak_Megaphage_Sonny</name>
    <dbReference type="NCBI Taxonomy" id="3109229"/>
    <lineage>
        <taxon>Viruses</taxon>
        <taxon>Duplodnaviria</taxon>
        <taxon>Heunggongvirae</taxon>
        <taxon>Uroviricota</taxon>
        <taxon>Caudoviricetes</taxon>
        <taxon>Caudoviricetes code 15 clade</taxon>
    </lineage>
</organism>